<gene>
    <name evidence="2" type="primary">BnaC02g48320D</name>
    <name evidence="2" type="ORF">GSBRNA2T00011023001</name>
</gene>
<protein>
    <submittedName>
        <fullName evidence="2">BnaC02g48320D protein</fullName>
    </submittedName>
</protein>
<dbReference type="AlphaFoldDB" id="A0A078IRA9"/>
<dbReference type="EMBL" id="LK033217">
    <property type="protein sequence ID" value="CDY53580.1"/>
    <property type="molecule type" value="Genomic_DNA"/>
</dbReference>
<dbReference type="Proteomes" id="UP000028999">
    <property type="component" value="Unassembled WGS sequence"/>
</dbReference>
<evidence type="ECO:0000313" key="3">
    <source>
        <dbReference type="Proteomes" id="UP000028999"/>
    </source>
</evidence>
<keyword evidence="3" id="KW-1185">Reference proteome</keyword>
<feature type="region of interest" description="Disordered" evidence="1">
    <location>
        <begin position="1"/>
        <end position="31"/>
    </location>
</feature>
<evidence type="ECO:0000313" key="2">
    <source>
        <dbReference type="EMBL" id="CDY53580.1"/>
    </source>
</evidence>
<accession>A0A078IRA9</accession>
<sequence length="31" mass="3374">MNKYTNIEHASGAGTRAHAPSGRRSVIRSTF</sequence>
<dbReference type="Gramene" id="CDY53580">
    <property type="protein sequence ID" value="CDY53580"/>
    <property type="gene ID" value="GSBRNA2T00011023001"/>
</dbReference>
<dbReference type="PaxDb" id="3708-A0A078IRA9"/>
<organism evidence="2 3">
    <name type="scientific">Brassica napus</name>
    <name type="common">Rape</name>
    <dbReference type="NCBI Taxonomy" id="3708"/>
    <lineage>
        <taxon>Eukaryota</taxon>
        <taxon>Viridiplantae</taxon>
        <taxon>Streptophyta</taxon>
        <taxon>Embryophyta</taxon>
        <taxon>Tracheophyta</taxon>
        <taxon>Spermatophyta</taxon>
        <taxon>Magnoliopsida</taxon>
        <taxon>eudicotyledons</taxon>
        <taxon>Gunneridae</taxon>
        <taxon>Pentapetalae</taxon>
        <taxon>rosids</taxon>
        <taxon>malvids</taxon>
        <taxon>Brassicales</taxon>
        <taxon>Brassicaceae</taxon>
        <taxon>Brassiceae</taxon>
        <taxon>Brassica</taxon>
    </lineage>
</organism>
<name>A0A078IRA9_BRANA</name>
<reference evidence="2 3" key="1">
    <citation type="journal article" date="2014" name="Science">
        <title>Plant genetics. Early allopolyploid evolution in the post-Neolithic Brassica napus oilseed genome.</title>
        <authorList>
            <person name="Chalhoub B."/>
            <person name="Denoeud F."/>
            <person name="Liu S."/>
            <person name="Parkin I.A."/>
            <person name="Tang H."/>
            <person name="Wang X."/>
            <person name="Chiquet J."/>
            <person name="Belcram H."/>
            <person name="Tong C."/>
            <person name="Samans B."/>
            <person name="Correa M."/>
            <person name="Da Silva C."/>
            <person name="Just J."/>
            <person name="Falentin C."/>
            <person name="Koh C.S."/>
            <person name="Le Clainche I."/>
            <person name="Bernard M."/>
            <person name="Bento P."/>
            <person name="Noel B."/>
            <person name="Labadie K."/>
            <person name="Alberti A."/>
            <person name="Charles M."/>
            <person name="Arnaud D."/>
            <person name="Guo H."/>
            <person name="Daviaud C."/>
            <person name="Alamery S."/>
            <person name="Jabbari K."/>
            <person name="Zhao M."/>
            <person name="Edger P.P."/>
            <person name="Chelaifa H."/>
            <person name="Tack D."/>
            <person name="Lassalle G."/>
            <person name="Mestiri I."/>
            <person name="Schnel N."/>
            <person name="Le Paslier M.C."/>
            <person name="Fan G."/>
            <person name="Renault V."/>
            <person name="Bayer P.E."/>
            <person name="Golicz A.A."/>
            <person name="Manoli S."/>
            <person name="Lee T.H."/>
            <person name="Thi V.H."/>
            <person name="Chalabi S."/>
            <person name="Hu Q."/>
            <person name="Fan C."/>
            <person name="Tollenaere R."/>
            <person name="Lu Y."/>
            <person name="Battail C."/>
            <person name="Shen J."/>
            <person name="Sidebottom C.H."/>
            <person name="Wang X."/>
            <person name="Canaguier A."/>
            <person name="Chauveau A."/>
            <person name="Berard A."/>
            <person name="Deniot G."/>
            <person name="Guan M."/>
            <person name="Liu Z."/>
            <person name="Sun F."/>
            <person name="Lim Y.P."/>
            <person name="Lyons E."/>
            <person name="Town C.D."/>
            <person name="Bancroft I."/>
            <person name="Wang X."/>
            <person name="Meng J."/>
            <person name="Ma J."/>
            <person name="Pires J.C."/>
            <person name="King G.J."/>
            <person name="Brunel D."/>
            <person name="Delourme R."/>
            <person name="Renard M."/>
            <person name="Aury J.M."/>
            <person name="Adams K.L."/>
            <person name="Batley J."/>
            <person name="Snowdon R.J."/>
            <person name="Tost J."/>
            <person name="Edwards D."/>
            <person name="Zhou Y."/>
            <person name="Hua W."/>
            <person name="Sharpe A.G."/>
            <person name="Paterson A.H."/>
            <person name="Guan C."/>
            <person name="Wincker P."/>
        </authorList>
    </citation>
    <scope>NUCLEOTIDE SEQUENCE [LARGE SCALE GENOMIC DNA]</scope>
    <source>
        <strain evidence="3">cv. Darmor-bzh</strain>
    </source>
</reference>
<evidence type="ECO:0000256" key="1">
    <source>
        <dbReference type="SAM" id="MobiDB-lite"/>
    </source>
</evidence>
<proteinExistence type="predicted"/>